<accession>A0A1V0M5M6</accession>
<dbReference type="AlphaFoldDB" id="A0A1V0M5M6"/>
<organism evidence="3">
    <name type="scientific">Pseudomonas aeruginosa</name>
    <dbReference type="NCBI Taxonomy" id="287"/>
    <lineage>
        <taxon>Bacteria</taxon>
        <taxon>Pseudomonadati</taxon>
        <taxon>Pseudomonadota</taxon>
        <taxon>Gammaproteobacteria</taxon>
        <taxon>Pseudomonadales</taxon>
        <taxon>Pseudomonadaceae</taxon>
        <taxon>Pseudomonas</taxon>
    </lineage>
</organism>
<reference evidence="3" key="1">
    <citation type="submission" date="2017-01" db="EMBL/GenBank/DDBJ databases">
        <title>Complete nucleotide sequence of an IncP-2 blaVIM-2-harboring megaplasmid from Pseudomonas aeruginosa.</title>
        <authorList>
            <person name="Botelho J."/>
            <person name="Grosso F."/>
            <person name="Mabrouk A."/>
            <person name="Peixe L."/>
        </authorList>
    </citation>
    <scope>NUCLEOTIDE SEQUENCE</scope>
    <source>
        <strain evidence="3">FFUP_PS_37</strain>
        <plasmid evidence="3">pJB37</plasmid>
    </source>
</reference>
<evidence type="ECO:0000259" key="1">
    <source>
        <dbReference type="Pfam" id="PF05651"/>
    </source>
</evidence>
<protein>
    <submittedName>
        <fullName evidence="3">Sugar diacid utilization regulator</fullName>
    </submittedName>
</protein>
<dbReference type="InterPro" id="IPR025736">
    <property type="entry name" value="PucR_C-HTH_dom"/>
</dbReference>
<dbReference type="InterPro" id="IPR008599">
    <property type="entry name" value="Diacid_rec"/>
</dbReference>
<evidence type="ECO:0000259" key="2">
    <source>
        <dbReference type="Pfam" id="PF13556"/>
    </source>
</evidence>
<dbReference type="Pfam" id="PF13556">
    <property type="entry name" value="HTH_30"/>
    <property type="match status" value="1"/>
</dbReference>
<sequence>MLVISGRRGFIKHPGKQGRGAAEGADGSREWTGISCALPSAAVELLRLPQGFWAPSNDFPKSWWQPPASVHWPEIKHRPPAMFDLDHSLAQEIADRAMAILPRNVNVMDSQGLIIGTGEAERLYTRHEGAQLVLANNRAVEIDSAAAGALRGVQEGVNLPLCLDGQLIGVIGVSGDPEEVRTFAEMVRMTAEMLVAQRNDQQHQIWLQKRTEDVLSAILLSGQSAHRAIVEAQRLGLKPDLRRTAILLELANPSDIEQVTRWIQHQVADAWCVPLHASGLVWCPPRTVLPDFRERVTRAGISFSRVAIGTPNIETGSLRSEVEQLSDLMAYAQAKIPDNQWLDLAAHRIPVAVWRYRSENGFQQLAEPYLALQQEDGNGQLRKTLKCWVEHGSDGQACAEALNIHRNSLRYRLERIADITGFDLASPKGITELYLAMILAAE</sequence>
<geneLocation type="plasmid" evidence="3">
    <name>pJB37</name>
</geneLocation>
<proteinExistence type="predicted"/>
<dbReference type="Pfam" id="PF05651">
    <property type="entry name" value="Diacid_rec"/>
    <property type="match status" value="1"/>
</dbReference>
<name>A0A1V0M5M6_PSEAI</name>
<dbReference type="PANTHER" id="PTHR33744:SF15">
    <property type="entry name" value="CARBOHYDRATE DIACID REGULATOR"/>
    <property type="match status" value="1"/>
</dbReference>
<dbReference type="EMBL" id="KY494864">
    <property type="protein sequence ID" value="ARD70172.1"/>
    <property type="molecule type" value="Genomic_DNA"/>
</dbReference>
<feature type="domain" description="PucR C-terminal helix-turn-helix" evidence="2">
    <location>
        <begin position="381"/>
        <end position="438"/>
    </location>
</feature>
<dbReference type="PANTHER" id="PTHR33744">
    <property type="entry name" value="CARBOHYDRATE DIACID REGULATOR"/>
    <property type="match status" value="1"/>
</dbReference>
<feature type="domain" description="Putative sugar diacid recognition" evidence="1">
    <location>
        <begin position="85"/>
        <end position="216"/>
    </location>
</feature>
<dbReference type="Gene3D" id="1.10.10.2840">
    <property type="entry name" value="PucR C-terminal helix-turn-helix domain"/>
    <property type="match status" value="1"/>
</dbReference>
<evidence type="ECO:0000313" key="3">
    <source>
        <dbReference type="EMBL" id="ARD70172.1"/>
    </source>
</evidence>
<dbReference type="InterPro" id="IPR051448">
    <property type="entry name" value="CdaR-like_regulators"/>
</dbReference>
<dbReference type="InterPro" id="IPR042070">
    <property type="entry name" value="PucR_C-HTH_sf"/>
</dbReference>
<keyword evidence="3" id="KW-0614">Plasmid</keyword>